<gene>
    <name evidence="3" type="ORF">INT44_007637</name>
</gene>
<evidence type="ECO:0000256" key="1">
    <source>
        <dbReference type="SAM" id="MobiDB-lite"/>
    </source>
</evidence>
<organism evidence="3 4">
    <name type="scientific">Umbelopsis vinacea</name>
    <dbReference type="NCBI Taxonomy" id="44442"/>
    <lineage>
        <taxon>Eukaryota</taxon>
        <taxon>Fungi</taxon>
        <taxon>Fungi incertae sedis</taxon>
        <taxon>Mucoromycota</taxon>
        <taxon>Mucoromycotina</taxon>
        <taxon>Umbelopsidomycetes</taxon>
        <taxon>Umbelopsidales</taxon>
        <taxon>Umbelopsidaceae</taxon>
        <taxon>Umbelopsis</taxon>
    </lineage>
</organism>
<feature type="domain" description="Methyltransferase" evidence="2">
    <location>
        <begin position="109"/>
        <end position="206"/>
    </location>
</feature>
<dbReference type="AlphaFoldDB" id="A0A8H7UD59"/>
<dbReference type="InterPro" id="IPR029063">
    <property type="entry name" value="SAM-dependent_MTases_sf"/>
</dbReference>
<dbReference type="CDD" id="cd02440">
    <property type="entry name" value="AdoMet_MTases"/>
    <property type="match status" value="1"/>
</dbReference>
<dbReference type="GO" id="GO:0008168">
    <property type="term" value="F:methyltransferase activity"/>
    <property type="evidence" value="ECO:0007669"/>
    <property type="project" value="TreeGrafter"/>
</dbReference>
<keyword evidence="4" id="KW-1185">Reference proteome</keyword>
<feature type="region of interest" description="Disordered" evidence="1">
    <location>
        <begin position="1"/>
        <end position="37"/>
    </location>
</feature>
<evidence type="ECO:0000259" key="2">
    <source>
        <dbReference type="Pfam" id="PF13649"/>
    </source>
</evidence>
<dbReference type="Proteomes" id="UP000612746">
    <property type="component" value="Unassembled WGS sequence"/>
</dbReference>
<dbReference type="Gene3D" id="3.40.50.150">
    <property type="entry name" value="Vaccinia Virus protein VP39"/>
    <property type="match status" value="1"/>
</dbReference>
<sequence>MPRFFSKLKSAPSSEKPQNKEINKEKAELSSVTSNGANSQPQIRIASVYTNGRRFQAYKDCTYILPKDDAAASSALDYKKRFGQVGESTTSLHSVCSPIEDELEKGIKVLDAGCGGGTWDLVSIRPAPTLFQPEILIKFTGLEISSTWPTEIRPHNCNFVVGNLVHELPFEENSFDFVIMRLVGMGIPNEQCATVLSHLYKVLKPGSWIELVEVRFVEFRLITYHTCSFSYSLYFWCLMDGEQVYRGEKTTLHYNAVQQYLKTRGFKDGIVREIDLKLSDTGYVNINGMKNRIPVGGWGGKLGEVFLEDVMSAYKSLRPVTQPILNFNDEQFQELLDTVPKGSNEVKQEVNLFMNWAQKPAN</sequence>
<dbReference type="SUPFAM" id="SSF53335">
    <property type="entry name" value="S-adenosyl-L-methionine-dependent methyltransferases"/>
    <property type="match status" value="1"/>
</dbReference>
<dbReference type="InterPro" id="IPR041698">
    <property type="entry name" value="Methyltransf_25"/>
</dbReference>
<protein>
    <recommendedName>
        <fullName evidence="2">Methyltransferase domain-containing protein</fullName>
    </recommendedName>
</protein>
<feature type="compositionally biased region" description="Basic and acidic residues" evidence="1">
    <location>
        <begin position="17"/>
        <end position="28"/>
    </location>
</feature>
<accession>A0A8H7UD59</accession>
<dbReference type="Pfam" id="PF13649">
    <property type="entry name" value="Methyltransf_25"/>
    <property type="match status" value="1"/>
</dbReference>
<reference evidence="3" key="1">
    <citation type="submission" date="2020-12" db="EMBL/GenBank/DDBJ databases">
        <title>Metabolic potential, ecology and presence of endohyphal bacteria is reflected in genomic diversity of Mucoromycotina.</title>
        <authorList>
            <person name="Muszewska A."/>
            <person name="Okrasinska A."/>
            <person name="Steczkiewicz K."/>
            <person name="Drgas O."/>
            <person name="Orlowska M."/>
            <person name="Perlinska-Lenart U."/>
            <person name="Aleksandrzak-Piekarczyk T."/>
            <person name="Szatraj K."/>
            <person name="Zielenkiewicz U."/>
            <person name="Pilsyk S."/>
            <person name="Malc E."/>
            <person name="Mieczkowski P."/>
            <person name="Kruszewska J.S."/>
            <person name="Biernat P."/>
            <person name="Pawlowska J."/>
        </authorList>
    </citation>
    <scope>NUCLEOTIDE SEQUENCE</scope>
    <source>
        <strain evidence="3">WA0000051536</strain>
    </source>
</reference>
<dbReference type="PANTHER" id="PTHR43591:SF24">
    <property type="entry name" value="2-METHOXY-6-POLYPRENYL-1,4-BENZOQUINOL METHYLASE, MITOCHONDRIAL"/>
    <property type="match status" value="1"/>
</dbReference>
<proteinExistence type="predicted"/>
<name>A0A8H7UD59_9FUNG</name>
<dbReference type="OrthoDB" id="2013972at2759"/>
<comment type="caution">
    <text evidence="3">The sequence shown here is derived from an EMBL/GenBank/DDBJ whole genome shotgun (WGS) entry which is preliminary data.</text>
</comment>
<dbReference type="PANTHER" id="PTHR43591">
    <property type="entry name" value="METHYLTRANSFERASE"/>
    <property type="match status" value="1"/>
</dbReference>
<evidence type="ECO:0000313" key="4">
    <source>
        <dbReference type="Proteomes" id="UP000612746"/>
    </source>
</evidence>
<evidence type="ECO:0000313" key="3">
    <source>
        <dbReference type="EMBL" id="KAG2175149.1"/>
    </source>
</evidence>
<dbReference type="EMBL" id="JAEPRA010000015">
    <property type="protein sequence ID" value="KAG2175149.1"/>
    <property type="molecule type" value="Genomic_DNA"/>
</dbReference>